<dbReference type="InterPro" id="IPR021799">
    <property type="entry name" value="PIN-like_prokaryotic"/>
</dbReference>
<proteinExistence type="predicted"/>
<accession>A0A6B1FY92</accession>
<evidence type="ECO:0000313" key="1">
    <source>
        <dbReference type="EMBL" id="MYH60226.1"/>
    </source>
</evidence>
<comment type="caution">
    <text evidence="1">The sequence shown here is derived from an EMBL/GenBank/DDBJ whole genome shotgun (WGS) entry which is preliminary data.</text>
</comment>
<name>A0A6B1FY92_9CHLR</name>
<reference evidence="1" key="1">
    <citation type="submission" date="2019-09" db="EMBL/GenBank/DDBJ databases">
        <title>Characterisation of the sponge microbiome using genome-centric metagenomics.</title>
        <authorList>
            <person name="Engelberts J.P."/>
            <person name="Robbins S.J."/>
            <person name="De Goeij J.M."/>
            <person name="Aranda M."/>
            <person name="Bell S.C."/>
            <person name="Webster N.S."/>
        </authorList>
    </citation>
    <scope>NUCLEOTIDE SEQUENCE</scope>
    <source>
        <strain evidence="1">SB0675_bin_29</strain>
    </source>
</reference>
<organism evidence="1">
    <name type="scientific">Caldilineaceae bacterium SB0675_bin_29</name>
    <dbReference type="NCBI Taxonomy" id="2605266"/>
    <lineage>
        <taxon>Bacteria</taxon>
        <taxon>Bacillati</taxon>
        <taxon>Chloroflexota</taxon>
        <taxon>Caldilineae</taxon>
        <taxon>Caldilineales</taxon>
        <taxon>Caldilineaceae</taxon>
    </lineage>
</organism>
<dbReference type="EMBL" id="VYDA01000004">
    <property type="protein sequence ID" value="MYH60226.1"/>
    <property type="molecule type" value="Genomic_DNA"/>
</dbReference>
<evidence type="ECO:0008006" key="2">
    <source>
        <dbReference type="Google" id="ProtNLM"/>
    </source>
</evidence>
<dbReference type="Pfam" id="PF11848">
    <property type="entry name" value="DUF3368"/>
    <property type="match status" value="1"/>
</dbReference>
<gene>
    <name evidence="1" type="ORF">F4148_00125</name>
</gene>
<protein>
    <recommendedName>
        <fullName evidence="2">DUF3368 domain-containing protein</fullName>
    </recommendedName>
</protein>
<dbReference type="AlphaFoldDB" id="A0A6B1FY92"/>
<sequence>MECRSWLNDPTVLIVADASVVINLNATGCSGTILDALPNRCAVPEQVALELEDGRRNGHNDADGLDELVAACQVEIVRLSNHGLQHFRTLVLGPAAQTLDDGEAATIAYALEQNAVALIDERKANRLCSERFNALHIGCTVDVLMHAAIEATLGRIGLAEAVFNALYNGRMRVPAHHVGWVVNLIGSERAEQCASLPRSVRRVEVL</sequence>